<dbReference type="Proteomes" id="UP000186595">
    <property type="component" value="Unassembled WGS sequence"/>
</dbReference>
<reference evidence="1 13" key="4">
    <citation type="submission" date="2020-02" db="EMBL/GenBank/DDBJ databases">
        <authorList>
            <consortium name="PulseNet: The National Subtyping Network for Foodborne Disease Surveillance"/>
            <person name="Tarr C.L."/>
            <person name="Trees E."/>
            <person name="Katz L.S."/>
            <person name="Carleton-Romer H.A."/>
            <person name="Stroika S."/>
            <person name="Kucerova Z."/>
            <person name="Roache K.F."/>
            <person name="Sabol A.L."/>
            <person name="Besser J."/>
            <person name="Gerner-Smidt P."/>
        </authorList>
    </citation>
    <scope>NUCLEOTIDE SEQUENCE [LARGE SCALE GENOMIC DNA]</scope>
    <source>
        <strain evidence="1 13">PNUSAE005278</strain>
    </source>
</reference>
<comment type="caution">
    <text evidence="4">The sequence shown here is derived from an EMBL/GenBank/DDBJ whole genome shotgun (WGS) entry which is preliminary data.</text>
</comment>
<reference evidence="5 15" key="6">
    <citation type="submission" date="2021-01" db="EMBL/GenBank/DDBJ databases">
        <title>Genomes of Escherichia coli STEC strains from raw meat-based diets for companion animals.</title>
        <authorList>
            <person name="Stevens M.J.A."/>
            <person name="Stephan R."/>
        </authorList>
    </citation>
    <scope>NUCLEOTIDE SEQUENCE [LARGE SCALE GENOMIC DNA]</scope>
    <source>
        <strain evidence="5">ATC7-7</strain>
        <strain evidence="6 15">LSC1-58</strain>
    </source>
</reference>
<organism evidence="4 11">
    <name type="scientific">Escherichia coli</name>
    <dbReference type="NCBI Taxonomy" id="562"/>
    <lineage>
        <taxon>Bacteria</taxon>
        <taxon>Pseudomonadati</taxon>
        <taxon>Pseudomonadota</taxon>
        <taxon>Gammaproteobacteria</taxon>
        <taxon>Enterobacterales</taxon>
        <taxon>Enterobacteriaceae</taxon>
        <taxon>Escherichia</taxon>
    </lineage>
</organism>
<proteinExistence type="predicted"/>
<evidence type="ECO:0000313" key="4">
    <source>
        <dbReference type="EMBL" id="GDH56468.1"/>
    </source>
</evidence>
<evidence type="ECO:0000313" key="3">
    <source>
        <dbReference type="EMBL" id="EFJ6483866.1"/>
    </source>
</evidence>
<evidence type="ECO:0000313" key="2">
    <source>
        <dbReference type="EMBL" id="EFG2163252.1"/>
    </source>
</evidence>
<reference evidence="4 11" key="2">
    <citation type="submission" date="2018-04" db="EMBL/GenBank/DDBJ databases">
        <title>Large scale genomics of bovine and human commensal E. coli to reveal the emerging process of EHEC.</title>
        <authorList>
            <person name="Arimizu Y."/>
            <person name="Ogura Y."/>
        </authorList>
    </citation>
    <scope>NUCLEOTIDE SEQUENCE [LARGE SCALE GENOMIC DNA]</scope>
    <source>
        <strain evidence="4 11">KK-P061</strain>
    </source>
</reference>
<reference evidence="9 12" key="3">
    <citation type="submission" date="2018-12" db="EMBL/GenBank/DDBJ databases">
        <title>Food and Water Safety Consortium.</title>
        <authorList>
            <person name="Tyson S."/>
            <person name="Peterson C.-L."/>
            <person name="Olson A."/>
            <person name="Tyler S."/>
            <person name="Cabral J."/>
            <person name="Lynch T."/>
            <person name="Knox N."/>
            <person name="Van Domselaar G."/>
            <person name="Graham M."/>
        </authorList>
    </citation>
    <scope>NUCLEOTIDE SEQUENCE [LARGE SCALE GENOMIC DNA]</scope>
    <source>
        <strain evidence="9 12">FWSEC0419</strain>
        <plasmid evidence="9">unnamed6</plasmid>
    </source>
</reference>
<dbReference type="Proteomes" id="UP000524010">
    <property type="component" value="Unassembled WGS sequence"/>
</dbReference>
<dbReference type="Proteomes" id="UP000711811">
    <property type="component" value="Unassembled WGS sequence"/>
</dbReference>
<evidence type="ECO:0000313" key="11">
    <source>
        <dbReference type="Proteomes" id="UP000303027"/>
    </source>
</evidence>
<evidence type="ECO:0000313" key="15">
    <source>
        <dbReference type="Proteomes" id="UP000615017"/>
    </source>
</evidence>
<evidence type="ECO:0000313" key="13">
    <source>
        <dbReference type="Proteomes" id="UP000524010"/>
    </source>
</evidence>
<dbReference type="Proteomes" id="UP000305093">
    <property type="component" value="Unassembled WGS sequence"/>
</dbReference>
<evidence type="ECO:0000313" key="10">
    <source>
        <dbReference type="Proteomes" id="UP000186595"/>
    </source>
</evidence>
<reference evidence="8 10" key="1">
    <citation type="submission" date="2016-11" db="EMBL/GenBank/DDBJ databases">
        <title>Draft genome sequences of five Shigatoxin-producing Escherichia coli isolates harboring the new recently described Subtilase cytotoxin allelic variant subAB2-3.</title>
        <authorList>
            <person name="Tasara T."/>
            <person name="Fierz L."/>
            <person name="Klumpp J."/>
            <person name="Schmidt H."/>
            <person name="Stephan R."/>
        </authorList>
    </citation>
    <scope>NUCLEOTIDE SEQUENCE [LARGE SCALE GENOMIC DNA]</scope>
    <source>
        <strain evidence="8 10">453</strain>
    </source>
</reference>
<dbReference type="AlphaFoldDB" id="A0A085NW67"/>
<dbReference type="EMBL" id="MPGR01000003">
    <property type="protein sequence ID" value="OKB69141.1"/>
    <property type="molecule type" value="Genomic_DNA"/>
</dbReference>
<dbReference type="EMBL" id="AATCLQ010000045">
    <property type="protein sequence ID" value="EFJ6483866.1"/>
    <property type="molecule type" value="Genomic_DNA"/>
</dbReference>
<evidence type="ECO:0000313" key="6">
    <source>
        <dbReference type="EMBL" id="MBL6235577.1"/>
    </source>
</evidence>
<dbReference type="EMBL" id="JAWPMK010000004">
    <property type="protein sequence ID" value="MDW9353439.1"/>
    <property type="molecule type" value="Genomic_DNA"/>
</dbReference>
<evidence type="ECO:0000313" key="5">
    <source>
        <dbReference type="EMBL" id="MBL6204701.1"/>
    </source>
</evidence>
<evidence type="ECO:0000313" key="7">
    <source>
        <dbReference type="EMBL" id="MDW9353439.1"/>
    </source>
</evidence>
<reference evidence="7" key="7">
    <citation type="submission" date="2023-10" db="EMBL/GenBank/DDBJ databases">
        <title>Draft Genome Sequence of a Shiga toxin-producing Escherichia coli strain from deer meat showing an IS-element integration in the B-subunit of the Shiga toxin Stx2b gene.</title>
        <authorList>
            <person name="Projahn M."/>
            <person name="Borowiak M."/>
        </authorList>
    </citation>
    <scope>NUCLEOTIDE SEQUENCE</scope>
    <source>
        <strain evidence="7">BfR-EC-18960</strain>
    </source>
</reference>
<dbReference type="Proteomes" id="UP000655659">
    <property type="component" value="Unassembled WGS sequence"/>
</dbReference>
<evidence type="ECO:0000313" key="1">
    <source>
        <dbReference type="EMBL" id="EFF8956114.1"/>
    </source>
</evidence>
<gene>
    <name evidence="3" type="ORF">A2J79_004277</name>
    <name evidence="8" type="ORF">BMT50_29305</name>
    <name evidence="2" type="ORF">BRV02_004393</name>
    <name evidence="1" type="ORF">BTB68_004153</name>
    <name evidence="4" type="ORF">BvCmsKKP061_04098</name>
    <name evidence="9" type="ORF">C9194_27265</name>
    <name evidence="6" type="ORF">JNA65_16895</name>
    <name evidence="5" type="ORF">JNA68_16060</name>
    <name evidence="7" type="ORF">R8G00_28870</name>
</gene>
<protein>
    <submittedName>
        <fullName evidence="4">Uncharacterized protein</fullName>
    </submittedName>
</protein>
<evidence type="ECO:0000313" key="8">
    <source>
        <dbReference type="EMBL" id="OKB69141.1"/>
    </source>
</evidence>
<dbReference type="EMBL" id="RROO01000186">
    <property type="protein sequence ID" value="TJF55783.1"/>
    <property type="molecule type" value="Genomic_DNA"/>
</dbReference>
<dbReference type="EMBL" id="AASSGK010000044">
    <property type="protein sequence ID" value="EFG2163252.1"/>
    <property type="molecule type" value="Genomic_DNA"/>
</dbReference>
<sequence length="86" mass="9940">MNRAESRLSQVLFLLGYDSEKYPEHVCRELLKELYRFADATGDSELAIACQRYLTALEPFSAYEIGVSATEYLPVSEYPTGRRRRK</sequence>
<dbReference type="Proteomes" id="UP000534332">
    <property type="component" value="Unassembled WGS sequence"/>
</dbReference>
<evidence type="ECO:0000313" key="14">
    <source>
        <dbReference type="Proteomes" id="UP000534332"/>
    </source>
</evidence>
<dbReference type="EMBL" id="BFXY01000133">
    <property type="protein sequence ID" value="GDH56468.1"/>
    <property type="molecule type" value="Genomic_DNA"/>
</dbReference>
<accession>A0A085NW67</accession>
<keyword evidence="9" id="KW-0614">Plasmid</keyword>
<evidence type="ECO:0000313" key="9">
    <source>
        <dbReference type="EMBL" id="TJF55783.1"/>
    </source>
</evidence>
<dbReference type="Proteomes" id="UP001271591">
    <property type="component" value="Unassembled WGS sequence"/>
</dbReference>
<dbReference type="Proteomes" id="UP000303027">
    <property type="component" value="Unassembled WGS sequence"/>
</dbReference>
<name>A0A085NW67_ECOLX</name>
<dbReference type="EMBL" id="AASRHK010000059">
    <property type="protein sequence ID" value="EFF8956114.1"/>
    <property type="molecule type" value="Genomic_DNA"/>
</dbReference>
<reference evidence="2 14" key="5">
    <citation type="submission" date="2020-02" db="EMBL/GenBank/DDBJ databases">
        <authorList>
            <person name="Ashton P.M."/>
            <person name="Dallman T."/>
            <person name="Nair S."/>
            <person name="De Pinna E."/>
            <person name="Peters T."/>
            <person name="Grant K."/>
        </authorList>
    </citation>
    <scope>NUCLEOTIDE SEQUENCE [LARGE SCALE GENOMIC DNA]</scope>
    <source>
        <strain evidence="2 14">188143</strain>
        <strain evidence="3">93335</strain>
    </source>
</reference>
<evidence type="ECO:0000313" key="12">
    <source>
        <dbReference type="Proteomes" id="UP000305093"/>
    </source>
</evidence>
<dbReference type="EMBL" id="JAETYZ010000021">
    <property type="protein sequence ID" value="MBL6235577.1"/>
    <property type="molecule type" value="Genomic_DNA"/>
</dbReference>
<dbReference type="Proteomes" id="UP000615017">
    <property type="component" value="Unassembled WGS sequence"/>
</dbReference>
<dbReference type="RefSeq" id="WP_001077900.1">
    <property type="nucleotide sequence ID" value="NZ_BFWO01000057.1"/>
</dbReference>
<dbReference type="EMBL" id="JAETYU010000020">
    <property type="protein sequence ID" value="MBL6204701.1"/>
    <property type="molecule type" value="Genomic_DNA"/>
</dbReference>
<geneLocation type="plasmid" evidence="9">
    <name>unnamed6</name>
</geneLocation>